<comment type="similarity">
    <text evidence="1 3">Belongs to the TPP enzyme family.</text>
</comment>
<dbReference type="InterPro" id="IPR029035">
    <property type="entry name" value="DHS-like_NAD/FAD-binding_dom"/>
</dbReference>
<evidence type="ECO:0000313" key="7">
    <source>
        <dbReference type="EMBL" id="MDZ5457355.1"/>
    </source>
</evidence>
<dbReference type="CDD" id="cd07039">
    <property type="entry name" value="TPP_PYR_POX"/>
    <property type="match status" value="1"/>
</dbReference>
<dbReference type="SUPFAM" id="SSF52518">
    <property type="entry name" value="Thiamin diphosphate-binding fold (THDP-binding)"/>
    <property type="match status" value="2"/>
</dbReference>
<evidence type="ECO:0000259" key="6">
    <source>
        <dbReference type="Pfam" id="PF02776"/>
    </source>
</evidence>
<dbReference type="RefSeq" id="WP_322465675.1">
    <property type="nucleotide sequence ID" value="NZ_JAXOJX010000017.1"/>
</dbReference>
<name>A0ABU5IFQ6_9BURK</name>
<sequence length="597" mass="64682">MTMTVSDQVLQRLHEWGVRRIFGYPGDGINGLMGALDRCSDRIDFIQARHEELAAFMATAHAKFTGEVGVCMATSGPGAIHLLNGLYDAKADHQPVVAIVGQQARAALGGDYQQEVDLLSLFKDVAHEYVHMATVPAQIRHLVDRAMRIARDQRTVTCVILPNDLQELKAEPDPPREHGTIHSGIGLTAKRVLPAQADLQAAADVLNAGERVALLAGAGALHATDELIAVADTLGAGIAKALLGKMAVPDDLPYVTGAIGLLGTVPSWDMMNGCDTLLMVGSSFPYSEFLPKEGQARGVQIDSDGRKLSLRYPMEVNLVGDSRLTLQALLPLLKPKTGRAWRDKIEAGVRQWWQVLEQRAMNEAKPINPQRVFWELSPRLPANAILTCDSGTCAAWYARDLQARRGMMGSLSGGLATMCPAVPYATAAKFAYPDRPVVALVGDGAMQMLGLNALVTIAHQWRRWSDPRLVVMVLHNGDLNMVTWEQRVGAGDPKFEASQALPAFPFAQYAQMLGLHGLRVDHPDAIAGAWEQALAADRPVLLEMVTDANVPPLPPHVTWKQARHYAKALLHGDPEALQTVMASMREAWDGLTAGRGG</sequence>
<feature type="domain" description="Thiamine pyrophosphate enzyme N-terminal TPP-binding" evidence="6">
    <location>
        <begin position="3"/>
        <end position="120"/>
    </location>
</feature>
<dbReference type="Pfam" id="PF02776">
    <property type="entry name" value="TPP_enzyme_N"/>
    <property type="match status" value="1"/>
</dbReference>
<evidence type="ECO:0000313" key="8">
    <source>
        <dbReference type="Proteomes" id="UP001293718"/>
    </source>
</evidence>
<comment type="caution">
    <text evidence="7">The sequence shown here is derived from an EMBL/GenBank/DDBJ whole genome shotgun (WGS) entry which is preliminary data.</text>
</comment>
<dbReference type="InterPro" id="IPR047210">
    <property type="entry name" value="TPP_PYR_POXB-like"/>
</dbReference>
<dbReference type="PANTHER" id="PTHR42981:SF2">
    <property type="entry name" value="PYRUVATE DEHYDROGENASE [UBIQUINONE]"/>
    <property type="match status" value="1"/>
</dbReference>
<keyword evidence="2 3" id="KW-0786">Thiamine pyrophosphate</keyword>
<evidence type="ECO:0000259" key="5">
    <source>
        <dbReference type="Pfam" id="PF02775"/>
    </source>
</evidence>
<evidence type="ECO:0000256" key="1">
    <source>
        <dbReference type="ARBA" id="ARBA00007812"/>
    </source>
</evidence>
<dbReference type="InterPro" id="IPR012001">
    <property type="entry name" value="Thiamin_PyroP_enz_TPP-bd_dom"/>
</dbReference>
<dbReference type="InterPro" id="IPR012000">
    <property type="entry name" value="Thiamin_PyroP_enz_cen_dom"/>
</dbReference>
<evidence type="ECO:0000256" key="3">
    <source>
        <dbReference type="RuleBase" id="RU362132"/>
    </source>
</evidence>
<dbReference type="Pfam" id="PF02775">
    <property type="entry name" value="TPP_enzyme_C"/>
    <property type="match status" value="1"/>
</dbReference>
<dbReference type="Gene3D" id="3.40.50.970">
    <property type="match status" value="2"/>
</dbReference>
<accession>A0ABU5IFQ6</accession>
<proteinExistence type="inferred from homology"/>
<dbReference type="Gene3D" id="3.40.50.1220">
    <property type="entry name" value="TPP-binding domain"/>
    <property type="match status" value="1"/>
</dbReference>
<organism evidence="7 8">
    <name type="scientific">Azohydromonas lata</name>
    <dbReference type="NCBI Taxonomy" id="45677"/>
    <lineage>
        <taxon>Bacteria</taxon>
        <taxon>Pseudomonadati</taxon>
        <taxon>Pseudomonadota</taxon>
        <taxon>Betaproteobacteria</taxon>
        <taxon>Burkholderiales</taxon>
        <taxon>Sphaerotilaceae</taxon>
        <taxon>Azohydromonas</taxon>
    </lineage>
</organism>
<protein>
    <submittedName>
        <fullName evidence="7">Thiamine pyrophosphate-requiring protein</fullName>
    </submittedName>
</protein>
<feature type="domain" description="Thiamine pyrophosphate enzyme TPP-binding" evidence="5">
    <location>
        <begin position="389"/>
        <end position="543"/>
    </location>
</feature>
<dbReference type="InterPro" id="IPR047212">
    <property type="entry name" value="TPP_POXB-like"/>
</dbReference>
<dbReference type="InterPro" id="IPR047211">
    <property type="entry name" value="POXB-like"/>
</dbReference>
<reference evidence="7 8" key="1">
    <citation type="submission" date="2023-11" db="EMBL/GenBank/DDBJ databases">
        <title>Draft genome of Azohydromonas lata strain H1 (DSM1123), a polyhydroxyalkanoate producer.</title>
        <authorList>
            <person name="Traversa D."/>
            <person name="D'Addabbo P."/>
            <person name="Pazzani C."/>
            <person name="Manzari C."/>
            <person name="Chiara M."/>
            <person name="Scrascia M."/>
        </authorList>
    </citation>
    <scope>NUCLEOTIDE SEQUENCE [LARGE SCALE GENOMIC DNA]</scope>
    <source>
        <strain evidence="7 8">H1</strain>
    </source>
</reference>
<dbReference type="CDD" id="cd02014">
    <property type="entry name" value="TPP_POX"/>
    <property type="match status" value="1"/>
</dbReference>
<dbReference type="InterPro" id="IPR011766">
    <property type="entry name" value="TPP_enzyme_TPP-bd"/>
</dbReference>
<dbReference type="SUPFAM" id="SSF52467">
    <property type="entry name" value="DHS-like NAD/FAD-binding domain"/>
    <property type="match status" value="1"/>
</dbReference>
<dbReference type="InterPro" id="IPR029061">
    <property type="entry name" value="THDP-binding"/>
</dbReference>
<keyword evidence="8" id="KW-1185">Reference proteome</keyword>
<gene>
    <name evidence="7" type="ORF">SM757_12315</name>
</gene>
<feature type="domain" description="Thiamine pyrophosphate enzyme central" evidence="4">
    <location>
        <begin position="199"/>
        <end position="329"/>
    </location>
</feature>
<evidence type="ECO:0000256" key="2">
    <source>
        <dbReference type="ARBA" id="ARBA00023052"/>
    </source>
</evidence>
<dbReference type="EMBL" id="JAXOJX010000017">
    <property type="protein sequence ID" value="MDZ5457355.1"/>
    <property type="molecule type" value="Genomic_DNA"/>
</dbReference>
<dbReference type="NCBIfam" id="NF006129">
    <property type="entry name" value="PRK08273.1"/>
    <property type="match status" value="1"/>
</dbReference>
<dbReference type="Pfam" id="PF00205">
    <property type="entry name" value="TPP_enzyme_M"/>
    <property type="match status" value="1"/>
</dbReference>
<evidence type="ECO:0000259" key="4">
    <source>
        <dbReference type="Pfam" id="PF00205"/>
    </source>
</evidence>
<dbReference type="PANTHER" id="PTHR42981">
    <property type="entry name" value="PYRUVATE DEHYDROGENASE [UBIQUINONE]"/>
    <property type="match status" value="1"/>
</dbReference>
<dbReference type="Proteomes" id="UP001293718">
    <property type="component" value="Unassembled WGS sequence"/>
</dbReference>